<reference evidence="3" key="3">
    <citation type="submission" date="2015-06" db="UniProtKB">
        <authorList>
            <consortium name="EnsemblMetazoa"/>
        </authorList>
    </citation>
    <scope>IDENTIFICATION</scope>
</reference>
<dbReference type="InterPro" id="IPR036322">
    <property type="entry name" value="WD40_repeat_dom_sf"/>
</dbReference>
<dbReference type="SUPFAM" id="SSF50978">
    <property type="entry name" value="WD40 repeat-like"/>
    <property type="match status" value="1"/>
</dbReference>
<dbReference type="EMBL" id="AMQN01003439">
    <property type="status" value="NOT_ANNOTATED_CDS"/>
    <property type="molecule type" value="Genomic_DNA"/>
</dbReference>
<organism evidence="2">
    <name type="scientific">Capitella teleta</name>
    <name type="common">Polychaete worm</name>
    <dbReference type="NCBI Taxonomy" id="283909"/>
    <lineage>
        <taxon>Eukaryota</taxon>
        <taxon>Metazoa</taxon>
        <taxon>Spiralia</taxon>
        <taxon>Lophotrochozoa</taxon>
        <taxon>Annelida</taxon>
        <taxon>Polychaeta</taxon>
        <taxon>Sedentaria</taxon>
        <taxon>Scolecida</taxon>
        <taxon>Capitellidae</taxon>
        <taxon>Capitella</taxon>
    </lineage>
</organism>
<feature type="compositionally biased region" description="Polar residues" evidence="1">
    <location>
        <begin position="77"/>
        <end position="101"/>
    </location>
</feature>
<dbReference type="Proteomes" id="UP000014760">
    <property type="component" value="Unassembled WGS sequence"/>
</dbReference>
<dbReference type="EMBL" id="KB311801">
    <property type="protein sequence ID" value="ELT88571.1"/>
    <property type="molecule type" value="Genomic_DNA"/>
</dbReference>
<protein>
    <submittedName>
        <fullName evidence="2 3">Uncharacterized protein</fullName>
    </submittedName>
</protein>
<feature type="region of interest" description="Disordered" evidence="1">
    <location>
        <begin position="151"/>
        <end position="180"/>
    </location>
</feature>
<evidence type="ECO:0000313" key="3">
    <source>
        <dbReference type="EnsemblMetazoa" id="CapteP185014"/>
    </source>
</evidence>
<feature type="region of interest" description="Disordered" evidence="1">
    <location>
        <begin position="534"/>
        <end position="553"/>
    </location>
</feature>
<feature type="compositionally biased region" description="Basic residues" evidence="1">
    <location>
        <begin position="64"/>
        <end position="76"/>
    </location>
</feature>
<dbReference type="InterPro" id="IPR015943">
    <property type="entry name" value="WD40/YVTN_repeat-like_dom_sf"/>
</dbReference>
<accession>R7TBU8</accession>
<gene>
    <name evidence="2" type="ORF">CAPTEDRAFT_185014</name>
</gene>
<feature type="region of interest" description="Disordered" evidence="1">
    <location>
        <begin position="206"/>
        <end position="227"/>
    </location>
</feature>
<evidence type="ECO:0000313" key="4">
    <source>
        <dbReference type="Proteomes" id="UP000014760"/>
    </source>
</evidence>
<proteinExistence type="predicted"/>
<dbReference type="Gene3D" id="2.130.10.10">
    <property type="entry name" value="YVTN repeat-like/Quinoprotein amine dehydrogenase"/>
    <property type="match status" value="1"/>
</dbReference>
<evidence type="ECO:0000313" key="2">
    <source>
        <dbReference type="EMBL" id="ELT88571.1"/>
    </source>
</evidence>
<reference evidence="2 4" key="2">
    <citation type="journal article" date="2013" name="Nature">
        <title>Insights into bilaterian evolution from three spiralian genomes.</title>
        <authorList>
            <person name="Simakov O."/>
            <person name="Marletaz F."/>
            <person name="Cho S.J."/>
            <person name="Edsinger-Gonzales E."/>
            <person name="Havlak P."/>
            <person name="Hellsten U."/>
            <person name="Kuo D.H."/>
            <person name="Larsson T."/>
            <person name="Lv J."/>
            <person name="Arendt D."/>
            <person name="Savage R."/>
            <person name="Osoegawa K."/>
            <person name="de Jong P."/>
            <person name="Grimwood J."/>
            <person name="Chapman J.A."/>
            <person name="Shapiro H."/>
            <person name="Aerts A."/>
            <person name="Otillar R.P."/>
            <person name="Terry A.Y."/>
            <person name="Boore J.L."/>
            <person name="Grigoriev I.V."/>
            <person name="Lindberg D.R."/>
            <person name="Seaver E.C."/>
            <person name="Weisblat D.A."/>
            <person name="Putnam N.H."/>
            <person name="Rokhsar D.S."/>
        </authorList>
    </citation>
    <scope>NUCLEOTIDE SEQUENCE</scope>
    <source>
        <strain evidence="2 4">I ESC-2004</strain>
    </source>
</reference>
<evidence type="ECO:0000256" key="1">
    <source>
        <dbReference type="SAM" id="MobiDB-lite"/>
    </source>
</evidence>
<dbReference type="HOGENOM" id="CLU_322439_0_0_1"/>
<feature type="compositionally biased region" description="Polar residues" evidence="1">
    <location>
        <begin position="208"/>
        <end position="217"/>
    </location>
</feature>
<reference evidence="4" key="1">
    <citation type="submission" date="2012-12" db="EMBL/GenBank/DDBJ databases">
        <authorList>
            <person name="Hellsten U."/>
            <person name="Grimwood J."/>
            <person name="Chapman J.A."/>
            <person name="Shapiro H."/>
            <person name="Aerts A."/>
            <person name="Otillar R.P."/>
            <person name="Terry A.Y."/>
            <person name="Boore J.L."/>
            <person name="Simakov O."/>
            <person name="Marletaz F."/>
            <person name="Cho S.-J."/>
            <person name="Edsinger-Gonzales E."/>
            <person name="Havlak P."/>
            <person name="Kuo D.-H."/>
            <person name="Larsson T."/>
            <person name="Lv J."/>
            <person name="Arendt D."/>
            <person name="Savage R."/>
            <person name="Osoegawa K."/>
            <person name="de Jong P."/>
            <person name="Lindberg D.R."/>
            <person name="Seaver E.C."/>
            <person name="Weisblat D.A."/>
            <person name="Putnam N.H."/>
            <person name="Grigoriev I.V."/>
            <person name="Rokhsar D.S."/>
        </authorList>
    </citation>
    <scope>NUCLEOTIDE SEQUENCE</scope>
    <source>
        <strain evidence="4">I ESC-2004</strain>
    </source>
</reference>
<name>R7TBU8_CAPTE</name>
<dbReference type="STRING" id="283909.R7TBU8"/>
<dbReference type="AlphaFoldDB" id="R7TBU8"/>
<keyword evidence="4" id="KW-1185">Reference proteome</keyword>
<dbReference type="EMBL" id="AMQN01003440">
    <property type="status" value="NOT_ANNOTATED_CDS"/>
    <property type="molecule type" value="Genomic_DNA"/>
</dbReference>
<feature type="region of interest" description="Disordered" evidence="1">
    <location>
        <begin position="63"/>
        <end position="101"/>
    </location>
</feature>
<dbReference type="EnsemblMetazoa" id="CapteT185014">
    <property type="protein sequence ID" value="CapteP185014"/>
    <property type="gene ID" value="CapteG185014"/>
</dbReference>
<sequence length="898" mass="101194">MDKFYNDRFCLWFDFRAYDKDHHHNTGRELRNTGDGISLQLTKEIQKKIALLKKDLDNKEKCLRQHSQKKARRRSHVQNTLKEQLANASPKTSPNEPRKSTVTFKVEEKSTGKATVCCAVTPEDCSSDFTSQDISGRNVKSAHRKRLNLSPIEASSSSCGNEDPSVIGSRRKRAERRRSTESVDWSFLDEDDSFVDMYSVVKRRRSTPRLSSVSTQDDTPDLVEPSPEISVPKIKRIEAKSKDPMRVEPVEISSEGTNSEESVSLLLHAAHLKFRLVDSPVVEFSLPEDDFRDLINAKSYSEEDRVQCTVPEKNLCDKESIRESIQSEEVILFCSSHEEVSSQHGNLFSEEVGCPKQSNAGLLYGEVNRSGNEYTGEITDDIVDELTGEVTDEIISELLDEIEEAMRNMLTVEFTDEIIDDIIEELADGITKEVVCDLKNEITDEITDGITDEFIGEILDEIIGELKDEIHEEIADEIIDEFTNEFIREIIDEILAEILEEITDEIIGELKAEIIGDFMDEITDEITGEITEAPNQEVEDEETSASPEMLVTSDEEEAEDEIIPETKCEFLPFSSAFIFPGDISYSRSADCFYRISTLKYAQHLACLGAVMAVTTARRIFVYFDGHLKNSARISRLLPPDHGDEFIIEATHWIMKSGHCTLFITASNCSNFNIHFFSTDLKPIFSTHQIARGFGEIVPCVLALNTRVFLAVVDLLCSNSRLHQFTLNERSGTSTAIESEIKAVSSIDAISDIFLVSTEDYVRIWSTRCNHVLRTFSFVHSVFDVCLSVLDIKGYLLLPVLDAEGGKVIAMNPLNGRSTLACSLEIPSTWKTRNLRWKSSSLLCERYVCAVTDADNLAIWCLFSGKLCGVCADVKFLILSKDSLKFTSQSTVKIFNFRV</sequence>